<evidence type="ECO:0008006" key="9">
    <source>
        <dbReference type="Google" id="ProtNLM"/>
    </source>
</evidence>
<name>A0A9W4U8I7_9PLEO</name>
<evidence type="ECO:0000259" key="5">
    <source>
        <dbReference type="Pfam" id="PF04112"/>
    </source>
</evidence>
<dbReference type="PANTHER" id="PTHR21373">
    <property type="entry name" value="GLUCOSE REPRESSIBLE PROTEIN MAK10"/>
    <property type="match status" value="1"/>
</dbReference>
<evidence type="ECO:0000256" key="4">
    <source>
        <dbReference type="SAM" id="MobiDB-lite"/>
    </source>
</evidence>
<accession>A0A9W4U8I7</accession>
<feature type="region of interest" description="Disordered" evidence="4">
    <location>
        <begin position="543"/>
        <end position="586"/>
    </location>
</feature>
<dbReference type="Pfam" id="PF04112">
    <property type="entry name" value="Mak10"/>
    <property type="match status" value="1"/>
</dbReference>
<dbReference type="EMBL" id="CAOQHR010000002">
    <property type="protein sequence ID" value="CAI6328750.1"/>
    <property type="molecule type" value="Genomic_DNA"/>
</dbReference>
<dbReference type="InterPro" id="IPR007244">
    <property type="entry name" value="Naa35_N"/>
</dbReference>
<dbReference type="GO" id="GO:0031417">
    <property type="term" value="C:NatC complex"/>
    <property type="evidence" value="ECO:0007669"/>
    <property type="project" value="InterPro"/>
</dbReference>
<sequence>MWLTNVPASTTDHQRPPTHSTSAPAMEPKIIDITEKFTAACNGLDVGQLVKDAVFTLYESIGAVEIMDPKMDSGFLQPGESLEDDYDPLTRISPEELIGIMDQLLCYEMAWHTGYPLSQTLFTSIHIDRLLWPEAKVLEQAQFYRGEVEESRRPDLLLEALRAYCLAVVKSCDYVIAKITSRDYFEEEDFCSQTYNRVLFVQIPTDVFARELDAVIEAVEESTEIDKTLQSAIILRLNVRKTLLLALDIDLPLPYLAMYWLPILNSLTTIEETHLLGKPVPSAFSTKIQRRLASTVPPRPIAEVAFKDAMKTFRQLCTDCQEATRFIQIPKDPIEYQSFLWTFATRNPPPLPYSRSYLGTIAFSPEILQSNVPLTLIDIESFVFKSESKVLDPSHRALSPPLNPRLPYPLGLQLVNVIDTFLDRVNPAYTELWITLCQNRCRIRRMLIHVIAAWDILQKEAETADAELATICQAMGIAHELMDKPLTTWVYIRKLWMLEKVILLGFDQTIYRLDEMSFMYYFLYMVAEQRARLLAQCKQHVIGTPPPSPQRSQSPALSLPLRPTPSQPSSQSPTQPVSEEDSTLSVINFPPTSVPPPNFTASIIDSTSHIELDDSENAAFLRNSHRIATGTLALAAALSRLYTILLYLRGPNKISPLSTSYLRYEARMKPFHALSSPPTSSPSVFENSQNLAGGVSLLQKAQGLGNDVWTEMQDATMVAMQRLNDATEEAAKGSKAEGVKDAWDAEMKGLTETCMIFDEIAAEMRGRLYGEESGEGVKGIKVLIEKEDGKDYDCLGWITPGLKWEM</sequence>
<dbReference type="InterPro" id="IPR057983">
    <property type="entry name" value="NAA35-like_N"/>
</dbReference>
<evidence type="ECO:0000256" key="2">
    <source>
        <dbReference type="ARBA" id="ARBA00006289"/>
    </source>
</evidence>
<dbReference type="OrthoDB" id="269405at2759"/>
<evidence type="ECO:0000256" key="1">
    <source>
        <dbReference type="ARBA" id="ARBA00004496"/>
    </source>
</evidence>
<comment type="caution">
    <text evidence="7">The sequence shown here is derived from an EMBL/GenBank/DDBJ whole genome shotgun (WGS) entry which is preliminary data.</text>
</comment>
<comment type="similarity">
    <text evidence="2">Belongs to the MAK10 family.</text>
</comment>
<feature type="compositionally biased region" description="Low complexity" evidence="4">
    <location>
        <begin position="550"/>
        <end position="561"/>
    </location>
</feature>
<evidence type="ECO:0000313" key="8">
    <source>
        <dbReference type="Proteomes" id="UP001152607"/>
    </source>
</evidence>
<dbReference type="PANTHER" id="PTHR21373:SF0">
    <property type="entry name" value="N-ALPHA-ACETYLTRANSFERASE 35, NATC AUXILIARY SUBUNIT"/>
    <property type="match status" value="1"/>
</dbReference>
<proteinExistence type="inferred from homology"/>
<feature type="region of interest" description="Disordered" evidence="4">
    <location>
        <begin position="1"/>
        <end position="25"/>
    </location>
</feature>
<dbReference type="InterPro" id="IPR057982">
    <property type="entry name" value="TPR_NAA35"/>
</dbReference>
<dbReference type="AlphaFoldDB" id="A0A9W4U8I7"/>
<keyword evidence="3" id="KW-0963">Cytoplasm</keyword>
<feature type="domain" description="NAA35-like N-terminal" evidence="5">
    <location>
        <begin position="47"/>
        <end position="206"/>
    </location>
</feature>
<dbReference type="Proteomes" id="UP001152607">
    <property type="component" value="Unassembled WGS sequence"/>
</dbReference>
<evidence type="ECO:0000259" key="6">
    <source>
        <dbReference type="Pfam" id="PF25789"/>
    </source>
</evidence>
<gene>
    <name evidence="7" type="ORF">PDIGIT_LOCUS4018</name>
</gene>
<reference evidence="7" key="1">
    <citation type="submission" date="2023-01" db="EMBL/GenBank/DDBJ databases">
        <authorList>
            <person name="Van Ghelder C."/>
            <person name="Rancurel C."/>
        </authorList>
    </citation>
    <scope>NUCLEOTIDE SEQUENCE</scope>
    <source>
        <strain evidence="7">CNCM I-4278</strain>
    </source>
</reference>
<protein>
    <recommendedName>
        <fullName evidence="9">Mak10-domain-containing protein</fullName>
    </recommendedName>
</protein>
<dbReference type="Pfam" id="PF25789">
    <property type="entry name" value="TPR_NAA35"/>
    <property type="match status" value="1"/>
</dbReference>
<feature type="compositionally biased region" description="Low complexity" evidence="4">
    <location>
        <begin position="567"/>
        <end position="577"/>
    </location>
</feature>
<comment type="subcellular location">
    <subcellularLocation>
        <location evidence="1">Cytoplasm</location>
    </subcellularLocation>
</comment>
<organism evidence="7 8">
    <name type="scientific">Periconia digitata</name>
    <dbReference type="NCBI Taxonomy" id="1303443"/>
    <lineage>
        <taxon>Eukaryota</taxon>
        <taxon>Fungi</taxon>
        <taxon>Dikarya</taxon>
        <taxon>Ascomycota</taxon>
        <taxon>Pezizomycotina</taxon>
        <taxon>Dothideomycetes</taxon>
        <taxon>Pleosporomycetidae</taxon>
        <taxon>Pleosporales</taxon>
        <taxon>Massarineae</taxon>
        <taxon>Periconiaceae</taxon>
        <taxon>Periconia</taxon>
    </lineage>
</organism>
<feature type="domain" description="NAA35-like TPR repeats" evidence="6">
    <location>
        <begin position="339"/>
        <end position="528"/>
    </location>
</feature>
<evidence type="ECO:0000256" key="3">
    <source>
        <dbReference type="ARBA" id="ARBA00022490"/>
    </source>
</evidence>
<evidence type="ECO:0000313" key="7">
    <source>
        <dbReference type="EMBL" id="CAI6328750.1"/>
    </source>
</evidence>
<keyword evidence="8" id="KW-1185">Reference proteome</keyword>
<feature type="compositionally biased region" description="Polar residues" evidence="4">
    <location>
        <begin position="1"/>
        <end position="23"/>
    </location>
</feature>